<proteinExistence type="predicted"/>
<dbReference type="SMART" id="SM00028">
    <property type="entry name" value="TPR"/>
    <property type="match status" value="1"/>
</dbReference>
<sequence>MTIASLSAIALVGVSLHLHNTIASLSAVSLWPYRQPFPNLDLHGLSTRMHRLNFYERALALCPVDALLLSNMGVAHLEMGQPRQAFRCYRRALQYDPHNVNALFNAGELLLEQGRLRGLAALLAAAPDDTMRDEDLAGLAAEIALH</sequence>
<reference evidence="3" key="1">
    <citation type="submission" date="2021-01" db="EMBL/GenBank/DDBJ databases">
        <authorList>
            <person name="Corre E."/>
            <person name="Pelletier E."/>
            <person name="Niang G."/>
            <person name="Scheremetjew M."/>
            <person name="Finn R."/>
            <person name="Kale V."/>
            <person name="Holt S."/>
            <person name="Cochrane G."/>
            <person name="Meng A."/>
            <person name="Brown T."/>
            <person name="Cohen L."/>
        </authorList>
    </citation>
    <scope>NUCLEOTIDE SEQUENCE</scope>
    <source>
        <strain evidence="3">UTEX LB 985</strain>
    </source>
</reference>
<evidence type="ECO:0000256" key="1">
    <source>
        <dbReference type="PROSITE-ProRule" id="PRU00339"/>
    </source>
</evidence>
<gene>
    <name evidence="3" type="ORF">CBRE1094_LOCUS30675</name>
</gene>
<evidence type="ECO:0000313" key="3">
    <source>
        <dbReference type="EMBL" id="CAD9506814.1"/>
    </source>
</evidence>
<dbReference type="EMBL" id="HBGU01056320">
    <property type="protein sequence ID" value="CAD9506814.1"/>
    <property type="molecule type" value="Transcribed_RNA"/>
</dbReference>
<organism evidence="3">
    <name type="scientific">Haptolina brevifila</name>
    <dbReference type="NCBI Taxonomy" id="156173"/>
    <lineage>
        <taxon>Eukaryota</taxon>
        <taxon>Haptista</taxon>
        <taxon>Haptophyta</taxon>
        <taxon>Prymnesiophyceae</taxon>
        <taxon>Prymnesiales</taxon>
        <taxon>Prymnesiaceae</taxon>
        <taxon>Haptolina</taxon>
    </lineage>
</organism>
<dbReference type="AlphaFoldDB" id="A0A7S2MWJ7"/>
<accession>A0A7S2MWJ7</accession>
<dbReference type="PROSITE" id="PS50293">
    <property type="entry name" value="TPR_REGION"/>
    <property type="match status" value="1"/>
</dbReference>
<feature type="signal peptide" evidence="2">
    <location>
        <begin position="1"/>
        <end position="23"/>
    </location>
</feature>
<keyword evidence="2" id="KW-0732">Signal</keyword>
<dbReference type="Gene3D" id="1.25.40.10">
    <property type="entry name" value="Tetratricopeptide repeat domain"/>
    <property type="match status" value="1"/>
</dbReference>
<feature type="chain" id="PRO_5031108386" description="Tetratricopeptide repeat protein" evidence="2">
    <location>
        <begin position="24"/>
        <end position="146"/>
    </location>
</feature>
<keyword evidence="1" id="KW-0802">TPR repeat</keyword>
<name>A0A7S2MWJ7_9EUKA</name>
<evidence type="ECO:0000256" key="2">
    <source>
        <dbReference type="SAM" id="SignalP"/>
    </source>
</evidence>
<dbReference type="Pfam" id="PF14559">
    <property type="entry name" value="TPR_19"/>
    <property type="match status" value="1"/>
</dbReference>
<feature type="repeat" description="TPR" evidence="1">
    <location>
        <begin position="66"/>
        <end position="99"/>
    </location>
</feature>
<dbReference type="PROSITE" id="PS50005">
    <property type="entry name" value="TPR"/>
    <property type="match status" value="1"/>
</dbReference>
<protein>
    <recommendedName>
        <fullName evidence="4">Tetratricopeptide repeat protein</fullName>
    </recommendedName>
</protein>
<evidence type="ECO:0008006" key="4">
    <source>
        <dbReference type="Google" id="ProtNLM"/>
    </source>
</evidence>
<dbReference type="InterPro" id="IPR011990">
    <property type="entry name" value="TPR-like_helical_dom_sf"/>
</dbReference>
<dbReference type="SUPFAM" id="SSF48452">
    <property type="entry name" value="TPR-like"/>
    <property type="match status" value="1"/>
</dbReference>
<dbReference type="InterPro" id="IPR019734">
    <property type="entry name" value="TPR_rpt"/>
</dbReference>